<evidence type="ECO:0000313" key="1">
    <source>
        <dbReference type="EMBL" id="MBB4932734.1"/>
    </source>
</evidence>
<name>A0A7W7RIR3_9ACTN</name>
<reference evidence="1 2" key="1">
    <citation type="submission" date="2020-08" db="EMBL/GenBank/DDBJ databases">
        <title>Sequencing the genomes of 1000 actinobacteria strains.</title>
        <authorList>
            <person name="Klenk H.-P."/>
        </authorList>
    </citation>
    <scope>NUCLEOTIDE SEQUENCE [LARGE SCALE GENOMIC DNA]</scope>
    <source>
        <strain evidence="1 2">DSM 102030</strain>
    </source>
</reference>
<protein>
    <recommendedName>
        <fullName evidence="3">DUF4340 domain-containing protein</fullName>
    </recommendedName>
</protein>
<gene>
    <name evidence="1" type="ORF">F4561_003554</name>
</gene>
<dbReference type="RefSeq" id="WP_184580365.1">
    <property type="nucleotide sequence ID" value="NZ_JACHJT010000001.1"/>
</dbReference>
<dbReference type="AlphaFoldDB" id="A0A7W7RIR3"/>
<organism evidence="1 2">
    <name type="scientific">Lipingzhangella halophila</name>
    <dbReference type="NCBI Taxonomy" id="1783352"/>
    <lineage>
        <taxon>Bacteria</taxon>
        <taxon>Bacillati</taxon>
        <taxon>Actinomycetota</taxon>
        <taxon>Actinomycetes</taxon>
        <taxon>Streptosporangiales</taxon>
        <taxon>Nocardiopsidaceae</taxon>
        <taxon>Lipingzhangella</taxon>
    </lineage>
</organism>
<accession>A0A7W7RIR3</accession>
<dbReference type="Proteomes" id="UP000523007">
    <property type="component" value="Unassembled WGS sequence"/>
</dbReference>
<evidence type="ECO:0008006" key="3">
    <source>
        <dbReference type="Google" id="ProtNLM"/>
    </source>
</evidence>
<proteinExistence type="predicted"/>
<sequence>MRALAIAGASVGTVLTVVGGYVVYDTYLRVDPREDLLAAAALVEEAPGLRVEATRSYTIDHDEAVDRTEDGVAAQLWPEGETEFEMHYAGGAEQVFSIEPVDLDLGYALVANADGAFVYTEPGVSIAFREEDGANADGGFVYDGTRDPITIRELDGSNTGEEKSAQFPPDDYGPELFARLLSSLAEDEGLELLGSDDPDAASYEGLLVEGDLAAWDLDFGRVRPQDGTGRVWLSEAGAPERMEFTVNEARFVLELSVLDEPAAPPVPEDHHERESNLNDFWWPVNTHQLSHPFCDRVEADGQEWLVVTHTWTLACEEAVSIADQMVSEDHDPTSAFQSGPSEPIEIGGLECVWSRRASDDDAWRPDLCHDPSGAVVLNLYSR</sequence>
<evidence type="ECO:0000313" key="2">
    <source>
        <dbReference type="Proteomes" id="UP000523007"/>
    </source>
</evidence>
<dbReference type="EMBL" id="JACHJT010000001">
    <property type="protein sequence ID" value="MBB4932734.1"/>
    <property type="molecule type" value="Genomic_DNA"/>
</dbReference>
<comment type="caution">
    <text evidence="1">The sequence shown here is derived from an EMBL/GenBank/DDBJ whole genome shotgun (WGS) entry which is preliminary data.</text>
</comment>
<keyword evidence="2" id="KW-1185">Reference proteome</keyword>